<accession>A0ABQ9EES5</accession>
<comment type="caution">
    <text evidence="1">The sequence shown here is derived from an EMBL/GenBank/DDBJ whole genome shotgun (WGS) entry which is preliminary data.</text>
</comment>
<sequence length="96" mass="11687">MLSFLTELAEIPKFSPCNVFTIIEWGNCMNEFTLLLMCFELPWMNYLSQNTSDFWLHIAVYFWVEMTIWLRPKAHKRVIFTIYLHIWNYKVKAMNL</sequence>
<evidence type="ECO:0000313" key="1">
    <source>
        <dbReference type="EMBL" id="KAJ8302052.1"/>
    </source>
</evidence>
<gene>
    <name evidence="1" type="ORF">KUTeg_021039</name>
</gene>
<proteinExistence type="predicted"/>
<dbReference type="Proteomes" id="UP001217089">
    <property type="component" value="Unassembled WGS sequence"/>
</dbReference>
<name>A0ABQ9EES5_TEGGR</name>
<dbReference type="EMBL" id="JARBDR010000918">
    <property type="protein sequence ID" value="KAJ8302052.1"/>
    <property type="molecule type" value="Genomic_DNA"/>
</dbReference>
<keyword evidence="2" id="KW-1185">Reference proteome</keyword>
<organism evidence="1 2">
    <name type="scientific">Tegillarca granosa</name>
    <name type="common">Malaysian cockle</name>
    <name type="synonym">Anadara granosa</name>
    <dbReference type="NCBI Taxonomy" id="220873"/>
    <lineage>
        <taxon>Eukaryota</taxon>
        <taxon>Metazoa</taxon>
        <taxon>Spiralia</taxon>
        <taxon>Lophotrochozoa</taxon>
        <taxon>Mollusca</taxon>
        <taxon>Bivalvia</taxon>
        <taxon>Autobranchia</taxon>
        <taxon>Pteriomorphia</taxon>
        <taxon>Arcoida</taxon>
        <taxon>Arcoidea</taxon>
        <taxon>Arcidae</taxon>
        <taxon>Tegillarca</taxon>
    </lineage>
</organism>
<evidence type="ECO:0000313" key="2">
    <source>
        <dbReference type="Proteomes" id="UP001217089"/>
    </source>
</evidence>
<reference evidence="1 2" key="1">
    <citation type="submission" date="2022-12" db="EMBL/GenBank/DDBJ databases">
        <title>Chromosome-level genome of Tegillarca granosa.</title>
        <authorList>
            <person name="Kim J."/>
        </authorList>
    </citation>
    <scope>NUCLEOTIDE SEQUENCE [LARGE SCALE GENOMIC DNA]</scope>
    <source>
        <strain evidence="1">Teg-2019</strain>
        <tissue evidence="1">Adductor muscle</tissue>
    </source>
</reference>
<protein>
    <submittedName>
        <fullName evidence="1">Uncharacterized protein</fullName>
    </submittedName>
</protein>